<comment type="similarity">
    <text evidence="2 11">Belongs to the mitochondrial carrier (TC 2.A.29) family.</text>
</comment>
<keyword evidence="13" id="KW-1185">Reference proteome</keyword>
<dbReference type="InterPro" id="IPR023395">
    <property type="entry name" value="MCP_dom_sf"/>
</dbReference>
<reference evidence="12 13" key="3">
    <citation type="journal article" date="2015" name="Genome Announc.">
        <title>Draft Genome Sequence of the Archiascomycetous Yeast Saitoella complicata.</title>
        <authorList>
            <person name="Yamauchi K."/>
            <person name="Kondo S."/>
            <person name="Hamamoto M."/>
            <person name="Takahashi Y."/>
            <person name="Ogura Y."/>
            <person name="Hayashi T."/>
            <person name="Nishida H."/>
        </authorList>
    </citation>
    <scope>NUCLEOTIDE SEQUENCE [LARGE SCALE GENOMIC DNA]</scope>
    <source>
        <strain evidence="12 13">NRRL Y-17804</strain>
    </source>
</reference>
<evidence type="ECO:0000256" key="5">
    <source>
        <dbReference type="ARBA" id="ARBA00022737"/>
    </source>
</evidence>
<evidence type="ECO:0000256" key="6">
    <source>
        <dbReference type="ARBA" id="ARBA00022792"/>
    </source>
</evidence>
<keyword evidence="4 10" id="KW-0812">Transmembrane</keyword>
<keyword evidence="3 11" id="KW-0813">Transport</keyword>
<name>A0A0E9NBY4_SAICN</name>
<feature type="repeat" description="Solcar" evidence="10">
    <location>
        <begin position="221"/>
        <end position="335"/>
    </location>
</feature>
<organism evidence="12 13">
    <name type="scientific">Saitoella complicata (strain BCRC 22490 / CBS 7301 / JCM 7358 / NBRC 10748 / NRRL Y-17804)</name>
    <dbReference type="NCBI Taxonomy" id="698492"/>
    <lineage>
        <taxon>Eukaryota</taxon>
        <taxon>Fungi</taxon>
        <taxon>Dikarya</taxon>
        <taxon>Ascomycota</taxon>
        <taxon>Taphrinomycotina</taxon>
        <taxon>Taphrinomycotina incertae sedis</taxon>
        <taxon>Saitoella</taxon>
    </lineage>
</organism>
<dbReference type="PRINTS" id="PR00926">
    <property type="entry name" value="MITOCARRIER"/>
</dbReference>
<dbReference type="PROSITE" id="PS50920">
    <property type="entry name" value="SOLCAR"/>
    <property type="match status" value="3"/>
</dbReference>
<evidence type="ECO:0000256" key="10">
    <source>
        <dbReference type="PROSITE-ProRule" id="PRU00282"/>
    </source>
</evidence>
<evidence type="ECO:0000256" key="7">
    <source>
        <dbReference type="ARBA" id="ARBA00022989"/>
    </source>
</evidence>
<feature type="repeat" description="Solcar" evidence="10">
    <location>
        <begin position="104"/>
        <end position="202"/>
    </location>
</feature>
<evidence type="ECO:0008006" key="14">
    <source>
        <dbReference type="Google" id="ProtNLM"/>
    </source>
</evidence>
<evidence type="ECO:0000256" key="4">
    <source>
        <dbReference type="ARBA" id="ARBA00022692"/>
    </source>
</evidence>
<dbReference type="PANTHER" id="PTHR45683">
    <property type="entry name" value="MITOCHONDRIAL NICOTINAMIDE ADENINE DINUCLEOTIDE TRANSPORTER 1-RELATED-RELATED"/>
    <property type="match status" value="1"/>
</dbReference>
<keyword evidence="5" id="KW-0677">Repeat</keyword>
<feature type="repeat" description="Solcar" evidence="10">
    <location>
        <begin position="5"/>
        <end position="94"/>
    </location>
</feature>
<evidence type="ECO:0000256" key="9">
    <source>
        <dbReference type="ARBA" id="ARBA00023136"/>
    </source>
</evidence>
<sequence>MPNDSSPLHHALSGLLAGATSTTLLHPLDLLKTRLQVDPTTKPNHLGTSINLLRRIWREEGGVRGVYRGWTPNLVGSMSAWGIYFWVYTGLKVEVEKWRGEGGLGSVEYLLAAAGAGAFTTLLTNPIWVIKTRMIVHALPPSASSAPPGSTAVVGYRSLPDALRRIWREEGIRGYYRGLVPALFGVSHGAVQFAAYEKLKNWENVRNSDGAGKGNGKGGKGSTWSYLWMSATSKIVASVVTYPYQVVKSRIQSQPYQPQPQPPPGATPSSVSVSAAATVAGVKKEEAYKGILDVIRRTWRAEGIAGFYKGLAPNVVRVTPATCVTFVVYETCVEFLRGALAIGCTDRFVRSEDVNGQGLVLRAAVDLGEGEVTSDRNGPATSRMVFPFHSIFLPNEE</sequence>
<dbReference type="Proteomes" id="UP000033140">
    <property type="component" value="Unassembled WGS sequence"/>
</dbReference>
<evidence type="ECO:0000256" key="1">
    <source>
        <dbReference type="ARBA" id="ARBA00004448"/>
    </source>
</evidence>
<accession>A0A0E9NBY4</accession>
<dbReference type="Pfam" id="PF00153">
    <property type="entry name" value="Mito_carr"/>
    <property type="match status" value="3"/>
</dbReference>
<gene>
    <name evidence="12" type="ORF">G7K_1436-t1</name>
</gene>
<reference evidence="12 13" key="1">
    <citation type="journal article" date="2011" name="J. Gen. Appl. Microbiol.">
        <title>Draft genome sequencing of the enigmatic yeast Saitoella complicata.</title>
        <authorList>
            <person name="Nishida H."/>
            <person name="Hamamoto M."/>
            <person name="Sugiyama J."/>
        </authorList>
    </citation>
    <scope>NUCLEOTIDE SEQUENCE [LARGE SCALE GENOMIC DNA]</scope>
    <source>
        <strain evidence="12 13">NRRL Y-17804</strain>
    </source>
</reference>
<comment type="caution">
    <text evidence="12">The sequence shown here is derived from an EMBL/GenBank/DDBJ whole genome shotgun (WGS) entry which is preliminary data.</text>
</comment>
<evidence type="ECO:0000313" key="12">
    <source>
        <dbReference type="EMBL" id="GAO47226.1"/>
    </source>
</evidence>
<evidence type="ECO:0000256" key="8">
    <source>
        <dbReference type="ARBA" id="ARBA00023128"/>
    </source>
</evidence>
<dbReference type="STRING" id="698492.A0A0E9NBY4"/>
<dbReference type="SUPFAM" id="SSF103506">
    <property type="entry name" value="Mitochondrial carrier"/>
    <property type="match status" value="1"/>
</dbReference>
<protein>
    <recommendedName>
        <fullName evidence="14">Mitochondrial thiamine pyrophosphate carrier 1</fullName>
    </recommendedName>
</protein>
<proteinExistence type="inferred from homology"/>
<dbReference type="InterPro" id="IPR018108">
    <property type="entry name" value="MCP_transmembrane"/>
</dbReference>
<dbReference type="AlphaFoldDB" id="A0A0E9NBY4"/>
<evidence type="ECO:0000256" key="11">
    <source>
        <dbReference type="RuleBase" id="RU000488"/>
    </source>
</evidence>
<keyword evidence="7" id="KW-1133">Transmembrane helix</keyword>
<keyword evidence="9 10" id="KW-0472">Membrane</keyword>
<dbReference type="EMBL" id="BACD03000008">
    <property type="protein sequence ID" value="GAO47226.1"/>
    <property type="molecule type" value="Genomic_DNA"/>
</dbReference>
<evidence type="ECO:0000256" key="3">
    <source>
        <dbReference type="ARBA" id="ARBA00022448"/>
    </source>
</evidence>
<dbReference type="Gene3D" id="1.50.40.10">
    <property type="entry name" value="Mitochondrial carrier domain"/>
    <property type="match status" value="1"/>
</dbReference>
<dbReference type="OMA" id="TTVWKHE"/>
<dbReference type="InterPro" id="IPR002067">
    <property type="entry name" value="MCP"/>
</dbReference>
<evidence type="ECO:0000313" key="13">
    <source>
        <dbReference type="Proteomes" id="UP000033140"/>
    </source>
</evidence>
<comment type="subcellular location">
    <subcellularLocation>
        <location evidence="1">Mitochondrion inner membrane</location>
        <topology evidence="1">Multi-pass membrane protein</topology>
    </subcellularLocation>
</comment>
<keyword evidence="6" id="KW-0999">Mitochondrion inner membrane</keyword>
<evidence type="ECO:0000256" key="2">
    <source>
        <dbReference type="ARBA" id="ARBA00006375"/>
    </source>
</evidence>
<reference evidence="12 13" key="2">
    <citation type="journal article" date="2014" name="J. Gen. Appl. Microbiol.">
        <title>The early diverging ascomycetous budding yeast Saitoella complicata has three histone deacetylases belonging to the Clr6, Hos2, and Rpd3 lineages.</title>
        <authorList>
            <person name="Nishida H."/>
            <person name="Matsumoto T."/>
            <person name="Kondo S."/>
            <person name="Hamamoto M."/>
            <person name="Yoshikawa H."/>
        </authorList>
    </citation>
    <scope>NUCLEOTIDE SEQUENCE [LARGE SCALE GENOMIC DNA]</scope>
    <source>
        <strain evidence="12 13">NRRL Y-17804</strain>
    </source>
</reference>
<dbReference type="GO" id="GO:0015215">
    <property type="term" value="F:nucleotide transmembrane transporter activity"/>
    <property type="evidence" value="ECO:0007669"/>
    <property type="project" value="UniProtKB-ARBA"/>
</dbReference>
<dbReference type="InterPro" id="IPR044712">
    <property type="entry name" value="SLC25A32-like"/>
</dbReference>
<dbReference type="GO" id="GO:0005743">
    <property type="term" value="C:mitochondrial inner membrane"/>
    <property type="evidence" value="ECO:0007669"/>
    <property type="project" value="UniProtKB-SubCell"/>
</dbReference>
<keyword evidence="8" id="KW-0496">Mitochondrion</keyword>